<evidence type="ECO:0000313" key="4">
    <source>
        <dbReference type="Proteomes" id="UP000832034"/>
    </source>
</evidence>
<dbReference type="SUPFAM" id="SSF53335">
    <property type="entry name" value="S-adenosyl-L-methionine-dependent methyltransferases"/>
    <property type="match status" value="1"/>
</dbReference>
<evidence type="ECO:0000256" key="1">
    <source>
        <dbReference type="ARBA" id="ARBA00022603"/>
    </source>
</evidence>
<dbReference type="Proteomes" id="UP000832034">
    <property type="component" value="Chromosome"/>
</dbReference>
<keyword evidence="1 3" id="KW-0489">Methyltransferase</keyword>
<protein>
    <submittedName>
        <fullName evidence="3">16S rRNA (Guanine(966)-N(2))-methyltransferase RsmD</fullName>
        <ecNumber evidence="3">2.1.1.171</ecNumber>
    </submittedName>
</protein>
<dbReference type="PIRSF" id="PIRSF004553">
    <property type="entry name" value="CHP00095"/>
    <property type="match status" value="1"/>
</dbReference>
<dbReference type="Gene3D" id="3.40.50.150">
    <property type="entry name" value="Vaccinia Virus protein VP39"/>
    <property type="match status" value="1"/>
</dbReference>
<proteinExistence type="predicted"/>
<reference evidence="3" key="2">
    <citation type="journal article" date="2022" name="Res Sq">
        <title>Evolution of multicellular longitudinally dividing oral cavity symbionts (Neisseriaceae).</title>
        <authorList>
            <person name="Nyongesa S."/>
            <person name="Weber P."/>
            <person name="Bernet E."/>
            <person name="Pullido F."/>
            <person name="Nieckarz M."/>
            <person name="Delaby M."/>
            <person name="Nieves C."/>
            <person name="Viehboeck T."/>
            <person name="Krause N."/>
            <person name="Rivera-Millot A."/>
            <person name="Nakamura A."/>
            <person name="Vischer N."/>
            <person name="VanNieuwenhze M."/>
            <person name="Brun Y."/>
            <person name="Cava F."/>
            <person name="Bulgheresi S."/>
            <person name="Veyrier F."/>
        </authorList>
    </citation>
    <scope>NUCLEOTIDE SEQUENCE</scope>
    <source>
        <strain evidence="3">SAG 1488-6</strain>
    </source>
</reference>
<keyword evidence="2 3" id="KW-0808">Transferase</keyword>
<name>A0ABY4EBI2_VITST</name>
<organism evidence="3 4">
    <name type="scientific">Vitreoscilla stercoraria</name>
    <dbReference type="NCBI Taxonomy" id="61"/>
    <lineage>
        <taxon>Bacteria</taxon>
        <taxon>Pseudomonadati</taxon>
        <taxon>Pseudomonadota</taxon>
        <taxon>Betaproteobacteria</taxon>
        <taxon>Neisseriales</taxon>
        <taxon>Neisseriaceae</taxon>
        <taxon>Vitreoscilla</taxon>
    </lineage>
</organism>
<keyword evidence="4" id="KW-1185">Reference proteome</keyword>
<dbReference type="InterPro" id="IPR004398">
    <property type="entry name" value="RNA_MeTrfase_RsmD"/>
</dbReference>
<dbReference type="Pfam" id="PF03602">
    <property type="entry name" value="Cons_hypoth95"/>
    <property type="match status" value="1"/>
</dbReference>
<dbReference type="PANTHER" id="PTHR43542:SF1">
    <property type="entry name" value="METHYLTRANSFERASE"/>
    <property type="match status" value="1"/>
</dbReference>
<evidence type="ECO:0000313" key="3">
    <source>
        <dbReference type="EMBL" id="UOO92265.1"/>
    </source>
</evidence>
<accession>A0ABY4EBI2</accession>
<dbReference type="PROSITE" id="PS00092">
    <property type="entry name" value="N6_MTASE"/>
    <property type="match status" value="1"/>
</dbReference>
<reference evidence="3" key="1">
    <citation type="submission" date="2021-12" db="EMBL/GenBank/DDBJ databases">
        <authorList>
            <person name="Veyrier F.J."/>
        </authorList>
    </citation>
    <scope>NUCLEOTIDE SEQUENCE</scope>
    <source>
        <strain evidence="3">SAG 1488-6</strain>
    </source>
</reference>
<dbReference type="CDD" id="cd02440">
    <property type="entry name" value="AdoMet_MTases"/>
    <property type="match status" value="1"/>
</dbReference>
<dbReference type="GO" id="GO:0052913">
    <property type="term" value="F:16S rRNA (guanine(966)-N(2))-methyltransferase activity"/>
    <property type="evidence" value="ECO:0007669"/>
    <property type="project" value="UniProtKB-EC"/>
</dbReference>
<gene>
    <name evidence="3" type="primary">rsmD</name>
    <name evidence="3" type="ORF">LVJ81_11730</name>
</gene>
<dbReference type="RefSeq" id="WP_026353679.1">
    <property type="nucleotide sequence ID" value="NZ_CP091512.1"/>
</dbReference>
<dbReference type="NCBIfam" id="TIGR00095">
    <property type="entry name" value="16S rRNA (guanine(966)-N(2))-methyltransferase RsmD"/>
    <property type="match status" value="1"/>
</dbReference>
<dbReference type="PANTHER" id="PTHR43542">
    <property type="entry name" value="METHYLTRANSFERASE"/>
    <property type="match status" value="1"/>
</dbReference>
<dbReference type="InterPro" id="IPR002052">
    <property type="entry name" value="DNA_methylase_N6_adenine_CS"/>
</dbReference>
<dbReference type="EMBL" id="CP091512">
    <property type="protein sequence ID" value="UOO92265.1"/>
    <property type="molecule type" value="Genomic_DNA"/>
</dbReference>
<sequence>MKHNKAHTQQVRIIGGTHRRRIVHFNEAEGLRPTPDRVREQVFNWLGQRLHGLRVLDVFGGSGVMAFEAASRGAEHVDVVELNRQSAQVMRENVRQLQLEHVFVHHQDALRFLQAASKPYDVIFLDPPYRWQDWGLVWADLIKLSHEDSMIYIEASQLPELPSQLVWHKQGSAGQSHYGLAMLQSIDL</sequence>
<dbReference type="InterPro" id="IPR029063">
    <property type="entry name" value="SAM-dependent_MTases_sf"/>
</dbReference>
<dbReference type="EC" id="2.1.1.171" evidence="3"/>
<evidence type="ECO:0000256" key="2">
    <source>
        <dbReference type="ARBA" id="ARBA00022679"/>
    </source>
</evidence>